<proteinExistence type="predicted"/>
<reference evidence="1" key="1">
    <citation type="submission" date="2022-07" db="EMBL/GenBank/DDBJ databases">
        <title>Genome Sequence of Phlebia brevispora.</title>
        <authorList>
            <person name="Buettner E."/>
        </authorList>
    </citation>
    <scope>NUCLEOTIDE SEQUENCE</scope>
    <source>
        <strain evidence="1">MPL23</strain>
    </source>
</reference>
<sequence>MWRSTCCYELREPRSAETEELDRERRDVHETSLDSHDVQPAEPRQPTLAEQVLLSDEDSELETWGILEDKTGRIIVDYLHRSRTEVKGSDAGTKKPRGPQPIEPSDAFTDNGGFHGSQAEAEGREVGVCRVVQAEVRDNELREAHTNSVEAANIQLVESAHASADIEVERTELKGKGDPDPSAPKPVDQDVVDEVTESLNDRYDEWKEWYDARASDTCPRKITIYSDEELGEHAKLNVPLQVKHTTTKPVISSSLASEPCERLGVVGLLSKFNELLGTSYSIETSGLRGVLEQCIECHYDFGTAFGRLRSSWAGSFELTVTFRPTGERILRSDFSDLMQFLADREQRDKEIRTNAVDRVNNVIREPDICPRRVWDLVSNRIVPVYVVDNLYLVGQYSRRIWPVSHSWMAEERRHNIDTPINGHEWLVPLPDDVNLDRIRIELLNFGAEYVWLDVLCLRQADSRKPENEELRKLEWELDVPTIGSIYRGNENIVTYLNGLGRPFEIGDTKSKRHWLNRAWTLQEGSMTTLIGGTARPLLLSRRISDLRMLDASQRQVMQFYGEFCMVLDAGTHKWSGSSMLIPALEAMLDREASYGIDKVAGLTYIVLQSGGSLPMYQQGENESAACENAWRVLVTKMDHRNSLQLAFFYPVPGDSGISWRPSWRQLAAREIPLAPLAHTAECMDFRTHGTVEADGSFTIRAPLLRNCTMQLLAEPVKGFCRRGMLTVNVSGSNEGQHSFTVEAHHQQQIPEDQDCVLVGWRGTWCNIGYQFWIVGIMTETGSIRKVTVLRMNSWNDRDRLEKLKLATETDVTFI</sequence>
<dbReference type="EMBL" id="JANHOG010000456">
    <property type="protein sequence ID" value="KAJ3554175.1"/>
    <property type="molecule type" value="Genomic_DNA"/>
</dbReference>
<accession>A0ACC1T6H8</accession>
<comment type="caution">
    <text evidence="1">The sequence shown here is derived from an EMBL/GenBank/DDBJ whole genome shotgun (WGS) entry which is preliminary data.</text>
</comment>
<evidence type="ECO:0000313" key="1">
    <source>
        <dbReference type="EMBL" id="KAJ3554175.1"/>
    </source>
</evidence>
<name>A0ACC1T6H8_9APHY</name>
<keyword evidence="2" id="KW-1185">Reference proteome</keyword>
<dbReference type="Proteomes" id="UP001148662">
    <property type="component" value="Unassembled WGS sequence"/>
</dbReference>
<organism evidence="1 2">
    <name type="scientific">Phlebia brevispora</name>
    <dbReference type="NCBI Taxonomy" id="194682"/>
    <lineage>
        <taxon>Eukaryota</taxon>
        <taxon>Fungi</taxon>
        <taxon>Dikarya</taxon>
        <taxon>Basidiomycota</taxon>
        <taxon>Agaricomycotina</taxon>
        <taxon>Agaricomycetes</taxon>
        <taxon>Polyporales</taxon>
        <taxon>Meruliaceae</taxon>
        <taxon>Phlebia</taxon>
    </lineage>
</organism>
<protein>
    <submittedName>
        <fullName evidence="1">Uncharacterized protein</fullName>
    </submittedName>
</protein>
<gene>
    <name evidence="1" type="ORF">NM688_g3245</name>
</gene>
<evidence type="ECO:0000313" key="2">
    <source>
        <dbReference type="Proteomes" id="UP001148662"/>
    </source>
</evidence>